<dbReference type="Proteomes" id="UP000316706">
    <property type="component" value="Unassembled WGS sequence"/>
</dbReference>
<evidence type="ECO:0000256" key="1">
    <source>
        <dbReference type="SAM" id="Phobius"/>
    </source>
</evidence>
<keyword evidence="1" id="KW-0472">Membrane</keyword>
<keyword evidence="3" id="KW-1185">Reference proteome</keyword>
<evidence type="ECO:0000313" key="2">
    <source>
        <dbReference type="EMBL" id="TQM67222.1"/>
    </source>
</evidence>
<proteinExistence type="predicted"/>
<feature type="transmembrane region" description="Helical" evidence="1">
    <location>
        <begin position="12"/>
        <end position="30"/>
    </location>
</feature>
<keyword evidence="1" id="KW-0812">Transmembrane</keyword>
<accession>A0A543I9G5</accession>
<dbReference type="AlphaFoldDB" id="A0A543I9G5"/>
<comment type="caution">
    <text evidence="2">The sequence shown here is derived from an EMBL/GenBank/DDBJ whole genome shotgun (WGS) entry which is preliminary data.</text>
</comment>
<dbReference type="EMBL" id="VFPO01000001">
    <property type="protein sequence ID" value="TQM67222.1"/>
    <property type="molecule type" value="Genomic_DNA"/>
</dbReference>
<name>A0A543I9G5_9ACTN</name>
<gene>
    <name evidence="2" type="ORF">FHX41_0827</name>
</gene>
<keyword evidence="1" id="KW-1133">Transmembrane helix</keyword>
<evidence type="ECO:0000313" key="3">
    <source>
        <dbReference type="Proteomes" id="UP000316706"/>
    </source>
</evidence>
<sequence>MRLPLERLGPRTVGRVVLGLPALFFLGVALNVHLCPLGGTSLVVGLVVDFVEPLRWGRRPRKMLRR</sequence>
<organism evidence="2 3">
    <name type="scientific">Actinomadura hallensis</name>
    <dbReference type="NCBI Taxonomy" id="337895"/>
    <lineage>
        <taxon>Bacteria</taxon>
        <taxon>Bacillati</taxon>
        <taxon>Actinomycetota</taxon>
        <taxon>Actinomycetes</taxon>
        <taxon>Streptosporangiales</taxon>
        <taxon>Thermomonosporaceae</taxon>
        <taxon>Actinomadura</taxon>
    </lineage>
</organism>
<protein>
    <submittedName>
        <fullName evidence="2">Uncharacterized protein</fullName>
    </submittedName>
</protein>
<reference evidence="2 3" key="1">
    <citation type="submission" date="2019-06" db="EMBL/GenBank/DDBJ databases">
        <title>Sequencing the genomes of 1000 actinobacteria strains.</title>
        <authorList>
            <person name="Klenk H.-P."/>
        </authorList>
    </citation>
    <scope>NUCLEOTIDE SEQUENCE [LARGE SCALE GENOMIC DNA]</scope>
    <source>
        <strain evidence="2 3">DSM 45043</strain>
    </source>
</reference>